<dbReference type="SUPFAM" id="SSF82671">
    <property type="entry name" value="SEA domain"/>
    <property type="match status" value="1"/>
</dbReference>
<keyword evidence="4" id="KW-0677">Repeat</keyword>
<keyword evidence="2 8" id="KW-0245">EGF-like domain</keyword>
<comment type="similarity">
    <text evidence="1">Belongs to the EGF domain peptide family.</text>
</comment>
<dbReference type="InterPro" id="IPR036364">
    <property type="entry name" value="SEA_dom_sf"/>
</dbReference>
<protein>
    <submittedName>
        <fullName evidence="15">von Willebrand factor D and EGF domain-containing protein-like</fullName>
    </submittedName>
</protein>
<evidence type="ECO:0000256" key="10">
    <source>
        <dbReference type="SAM" id="SignalP"/>
    </source>
</evidence>
<dbReference type="SMART" id="SM00181">
    <property type="entry name" value="EGF"/>
    <property type="match status" value="4"/>
</dbReference>
<dbReference type="GeneID" id="116306368"/>
<feature type="disulfide bond" evidence="8">
    <location>
        <begin position="1112"/>
        <end position="1121"/>
    </location>
</feature>
<evidence type="ECO:0000256" key="8">
    <source>
        <dbReference type="PROSITE-ProRule" id="PRU00076"/>
    </source>
</evidence>
<dbReference type="Proteomes" id="UP000515163">
    <property type="component" value="Unplaced"/>
</dbReference>
<dbReference type="InterPro" id="IPR001881">
    <property type="entry name" value="EGF-like_Ca-bd_dom"/>
</dbReference>
<keyword evidence="6 8" id="KW-1015">Disulfide bond</keyword>
<organism evidence="14 15">
    <name type="scientific">Actinia tenebrosa</name>
    <name type="common">Australian red waratah sea anemone</name>
    <dbReference type="NCBI Taxonomy" id="6105"/>
    <lineage>
        <taxon>Eukaryota</taxon>
        <taxon>Metazoa</taxon>
        <taxon>Cnidaria</taxon>
        <taxon>Anthozoa</taxon>
        <taxon>Hexacorallia</taxon>
        <taxon>Actiniaria</taxon>
        <taxon>Actiniidae</taxon>
        <taxon>Actinia</taxon>
    </lineage>
</organism>
<dbReference type="InterPro" id="IPR058727">
    <property type="entry name" value="Helical_Vwde"/>
</dbReference>
<dbReference type="InterPro" id="IPR000082">
    <property type="entry name" value="SEA_dom"/>
</dbReference>
<feature type="domain" description="VWFD" evidence="13">
    <location>
        <begin position="411"/>
        <end position="595"/>
    </location>
</feature>
<dbReference type="CDD" id="cd00054">
    <property type="entry name" value="EGF_CA"/>
    <property type="match status" value="2"/>
</dbReference>
<evidence type="ECO:0000313" key="15">
    <source>
        <dbReference type="RefSeq" id="XP_031572274.1"/>
    </source>
</evidence>
<feature type="chain" id="PRO_5027872930" evidence="10">
    <location>
        <begin position="29"/>
        <end position="1461"/>
    </location>
</feature>
<dbReference type="InterPro" id="IPR018097">
    <property type="entry name" value="EGF_Ca-bd_CS"/>
</dbReference>
<feature type="domain" description="EGF-like" evidence="12">
    <location>
        <begin position="1124"/>
        <end position="1159"/>
    </location>
</feature>
<dbReference type="GO" id="GO:0005102">
    <property type="term" value="F:signaling receptor binding"/>
    <property type="evidence" value="ECO:0007669"/>
    <property type="project" value="TreeGrafter"/>
</dbReference>
<dbReference type="InterPro" id="IPR000742">
    <property type="entry name" value="EGF"/>
</dbReference>
<evidence type="ECO:0000256" key="3">
    <source>
        <dbReference type="ARBA" id="ARBA00022729"/>
    </source>
</evidence>
<dbReference type="OrthoDB" id="5977062at2759"/>
<dbReference type="SMART" id="SM00216">
    <property type="entry name" value="VWD"/>
    <property type="match status" value="1"/>
</dbReference>
<dbReference type="FunFam" id="2.10.25.10:FF:000499">
    <property type="entry name" value="Predicted protein"/>
    <property type="match status" value="1"/>
</dbReference>
<dbReference type="InterPro" id="IPR057774">
    <property type="entry name" value="D8C_UMOD/GP2/OIT3-like"/>
</dbReference>
<dbReference type="InterPro" id="IPR050969">
    <property type="entry name" value="Dev_Signal_Modulators"/>
</dbReference>
<dbReference type="GO" id="GO:0005576">
    <property type="term" value="C:extracellular region"/>
    <property type="evidence" value="ECO:0007669"/>
    <property type="project" value="TreeGrafter"/>
</dbReference>
<dbReference type="PROSITE" id="PS50026">
    <property type="entry name" value="EGF_3"/>
    <property type="match status" value="2"/>
</dbReference>
<feature type="disulfide bond" evidence="8">
    <location>
        <begin position="1149"/>
        <end position="1158"/>
    </location>
</feature>
<dbReference type="FunFam" id="2.10.25.10:FF:000001">
    <property type="entry name" value="Tenascin C"/>
    <property type="match status" value="1"/>
</dbReference>
<evidence type="ECO:0000259" key="11">
    <source>
        <dbReference type="PROSITE" id="PS50024"/>
    </source>
</evidence>
<dbReference type="InterPro" id="IPR001846">
    <property type="entry name" value="VWF_type-D"/>
</dbReference>
<accession>A0A6P8IYM4</accession>
<dbReference type="InParanoid" id="A0A6P8IYM4"/>
<comment type="caution">
    <text evidence="8">Lacks conserved residue(s) required for the propagation of feature annotation.</text>
</comment>
<evidence type="ECO:0000256" key="4">
    <source>
        <dbReference type="ARBA" id="ARBA00022737"/>
    </source>
</evidence>
<feature type="domain" description="SEA" evidence="11">
    <location>
        <begin position="1262"/>
        <end position="1369"/>
    </location>
</feature>
<dbReference type="GO" id="GO:0009986">
    <property type="term" value="C:cell surface"/>
    <property type="evidence" value="ECO:0007669"/>
    <property type="project" value="TreeGrafter"/>
</dbReference>
<keyword evidence="9" id="KW-1133">Transmembrane helix</keyword>
<dbReference type="Gene3D" id="2.10.25.10">
    <property type="entry name" value="Laminin"/>
    <property type="match status" value="4"/>
</dbReference>
<dbReference type="Pfam" id="PF01390">
    <property type="entry name" value="SEA"/>
    <property type="match status" value="1"/>
</dbReference>
<evidence type="ECO:0000256" key="1">
    <source>
        <dbReference type="ARBA" id="ARBA00006373"/>
    </source>
</evidence>
<dbReference type="RefSeq" id="XP_031572274.1">
    <property type="nucleotide sequence ID" value="XM_031716414.1"/>
</dbReference>
<evidence type="ECO:0000313" key="14">
    <source>
        <dbReference type="Proteomes" id="UP000515163"/>
    </source>
</evidence>
<evidence type="ECO:0000256" key="5">
    <source>
        <dbReference type="ARBA" id="ARBA00023054"/>
    </source>
</evidence>
<keyword evidence="9" id="KW-0472">Membrane</keyword>
<dbReference type="PROSITE" id="PS51233">
    <property type="entry name" value="VWFD"/>
    <property type="match status" value="1"/>
</dbReference>
<dbReference type="GO" id="GO:0005509">
    <property type="term" value="F:calcium ion binding"/>
    <property type="evidence" value="ECO:0007669"/>
    <property type="project" value="InterPro"/>
</dbReference>
<feature type="domain" description="EGF-like" evidence="12">
    <location>
        <begin position="1083"/>
        <end position="1122"/>
    </location>
</feature>
<dbReference type="SUPFAM" id="SSF57184">
    <property type="entry name" value="Growth factor receptor domain"/>
    <property type="match status" value="1"/>
</dbReference>
<dbReference type="FunCoup" id="A0A6P8IYM4">
    <property type="interactions" value="158"/>
</dbReference>
<feature type="disulfide bond" evidence="8">
    <location>
        <begin position="1128"/>
        <end position="1138"/>
    </location>
</feature>
<proteinExistence type="inferred from homology"/>
<evidence type="ECO:0000259" key="13">
    <source>
        <dbReference type="PROSITE" id="PS51233"/>
    </source>
</evidence>
<dbReference type="PROSITE" id="PS00022">
    <property type="entry name" value="EGF_1"/>
    <property type="match status" value="2"/>
</dbReference>
<dbReference type="PROSITE" id="PS00010">
    <property type="entry name" value="ASX_HYDROXYL"/>
    <property type="match status" value="1"/>
</dbReference>
<dbReference type="Pfam" id="PF23283">
    <property type="entry name" value="D8C_UMOD"/>
    <property type="match status" value="1"/>
</dbReference>
<name>A0A6P8IYM4_ACTTE</name>
<evidence type="ECO:0000256" key="7">
    <source>
        <dbReference type="ARBA" id="ARBA00023180"/>
    </source>
</evidence>
<dbReference type="Pfam" id="PF26129">
    <property type="entry name" value="Vwde"/>
    <property type="match status" value="1"/>
</dbReference>
<dbReference type="PANTHER" id="PTHR14949">
    <property type="entry name" value="EGF-LIKE-DOMAIN, MULTIPLE 7, 8"/>
    <property type="match status" value="1"/>
</dbReference>
<keyword evidence="9" id="KW-0812">Transmembrane</keyword>
<dbReference type="PANTHER" id="PTHR14949:SF51">
    <property type="entry name" value="VON WILLEBRAND FACTOR D AND EGF DOMAIN-CONTAINING PROTEIN"/>
    <property type="match status" value="1"/>
</dbReference>
<keyword evidence="14" id="KW-1185">Reference proteome</keyword>
<dbReference type="KEGG" id="aten:116306368"/>
<feature type="transmembrane region" description="Helical" evidence="9">
    <location>
        <begin position="1378"/>
        <end position="1400"/>
    </location>
</feature>
<dbReference type="PROSITE" id="PS50024">
    <property type="entry name" value="SEA"/>
    <property type="match status" value="1"/>
</dbReference>
<dbReference type="Pfam" id="PF00094">
    <property type="entry name" value="VWD"/>
    <property type="match status" value="1"/>
</dbReference>
<dbReference type="PROSITE" id="PS01186">
    <property type="entry name" value="EGF_2"/>
    <property type="match status" value="3"/>
</dbReference>
<sequence>MFLSLERMAQTFLFCFFVLIIIVIRANANNPCTTHKVINNPYRSTAYKWTLGEIPICDNLLKPGWYRFTSAVGGMIPTTKPKPYHCGTVAPIWIKGTLPTTKGQTVVTTVCVNMFDMKDGCVRKHQISVKHCGNYFVYLLVPTRGCTIAYCAGNLMPCPRGMSGMPPNCQVLTIVDFPYDLIPTPKVTYLDDNSPEVKMLCKFEFPQWNNVSFSVDWYSSGRLFENQEICTSPDTPCNERQSILNHQDYGKPGEWVRCRLRMKYLYSSYPNNNYTSVGRYSPFYYIGITVYPPIISLTECDVNKEKNVTFRATVPILPMHGMPTDPVKLSVYVPYAFQGKEKQAAVSTCGIQFGRKDTMVDKNITIKAICDYPNEPENNMQFHFAFEDAHTFWFNYRVKSVQIKVRNTEIGLCTSYADPHYTTFDKKYFDFYKIGDYVLYRSVKDTKHVEIHSRLWSCNGGVSCNCGVAIREDNDLIILSVCNKDLSLHESALRRFKAYVPRPISHGTHVYRTLTGSSVKYQVILSSGTQIIATRTSWGMSVKVFAPKPDKRSKISGLCGNFNGDQDDDFKHNGQVFHDANSFGDSMRVDTSKSLFEALPEIVKRKADDGMACTCPVGPIHKISKDSCFDTTNHFQGYTSSNHPEDVTTALNRFGQKINRRSVDSRWYSDDIIDYEDRSFFVDEKDAKHAIHRFRNRRSARIVNGMSKENATRICKKVIEDSTAGKVCEEVPGTNLTLAMLQCVTDLELTGDIVFADSAFDFMKSQCEMFSLKNLSLYSNDSNGNMVPPMEIGENLCPNDCSGHGNCSNRTCICDEGFTAIDCSMETSAVPELLGIYDGGLCDIRERPCKKTDIFGQDFISSENITCHIKEFKVFKGNWSPRTSTIKLPGKMTDLYVVKCNLPDPPTTIDDYENDGTPAGGLLISVSNDGVRTSARQLKFVSYDSVCLNCSKSMNCTLKKESCIISGHCFAALQSNPLDWCQQCIPSDDQHSWTPRKGNRAPKFTSNQTYFAIKGEYLILQLLSKDPDNRPVTYSLLRSTAHDYTFIKSGLLRWNVTSNGNQGFNLKVTDECGAFDTLNITVRILQCPCRNGGQCVPHPYHPRGSGQYYCNCLRGFSGPNCEQNINDCNGVNCGNGVCIDGVNNYTCRCNVGFKGPYCDQEEIRCSNHSCYPGVRCTDTNGNLTCGPCPPGYTGDGKTCLVPYLTTTETATTSTDKAYPTEKETPFFTTTEKETSAYTTTGIETFSSTSGIKPSESFTTQANGENTRLKVELRLRKEWTEKLKDKSSESFIKLAQTLKKEILLAYARSKNLIEVKIISFREGSVIAEMLLVFNSNLEDVLLPIKNRIKDGKMGNLEVEPTSLRIVQNQDKDDEKPTNILVPLLVAIGIAAVLIVVVVIIVRIRTSSRQIEARKRSLSGANKIIPCDEENKMEMKETRQKCDETKSFENKAFHGNPAYELQA</sequence>
<reference evidence="15" key="1">
    <citation type="submission" date="2025-08" db="UniProtKB">
        <authorList>
            <consortium name="RefSeq"/>
        </authorList>
    </citation>
    <scope>IDENTIFICATION</scope>
    <source>
        <tissue evidence="15">Tentacle</tissue>
    </source>
</reference>
<dbReference type="PROSITE" id="PS01187">
    <property type="entry name" value="EGF_CA"/>
    <property type="match status" value="1"/>
</dbReference>
<dbReference type="InterPro" id="IPR000152">
    <property type="entry name" value="EGF-type_Asp/Asn_hydroxyl_site"/>
</dbReference>
<evidence type="ECO:0000256" key="9">
    <source>
        <dbReference type="SAM" id="Phobius"/>
    </source>
</evidence>
<evidence type="ECO:0000256" key="2">
    <source>
        <dbReference type="ARBA" id="ARBA00022536"/>
    </source>
</evidence>
<gene>
    <name evidence="15" type="primary">LOC116306368</name>
</gene>
<dbReference type="InterPro" id="IPR009030">
    <property type="entry name" value="Growth_fac_rcpt_cys_sf"/>
</dbReference>
<keyword evidence="5" id="KW-0175">Coiled coil</keyword>
<dbReference type="SMART" id="SM00179">
    <property type="entry name" value="EGF_CA"/>
    <property type="match status" value="3"/>
</dbReference>
<evidence type="ECO:0000259" key="12">
    <source>
        <dbReference type="PROSITE" id="PS50026"/>
    </source>
</evidence>
<evidence type="ECO:0000256" key="6">
    <source>
        <dbReference type="ARBA" id="ARBA00023157"/>
    </source>
</evidence>
<keyword evidence="7" id="KW-0325">Glycoprotein</keyword>
<keyword evidence="3 10" id="KW-0732">Signal</keyword>
<feature type="signal peptide" evidence="10">
    <location>
        <begin position="1"/>
        <end position="28"/>
    </location>
</feature>